<comment type="caution">
    <text evidence="1">The sequence shown here is derived from an EMBL/GenBank/DDBJ whole genome shotgun (WGS) entry which is preliminary data.</text>
</comment>
<gene>
    <name evidence="1" type="ORF">Tco_0623888</name>
</gene>
<name>A0ABQ4WCC6_9ASTR</name>
<accession>A0ABQ4WCC6</accession>
<dbReference type="Proteomes" id="UP001151760">
    <property type="component" value="Unassembled WGS sequence"/>
</dbReference>
<reference evidence="1" key="2">
    <citation type="submission" date="2022-01" db="EMBL/GenBank/DDBJ databases">
        <authorList>
            <person name="Yamashiro T."/>
            <person name="Shiraishi A."/>
            <person name="Satake H."/>
            <person name="Nakayama K."/>
        </authorList>
    </citation>
    <scope>NUCLEOTIDE SEQUENCE</scope>
</reference>
<evidence type="ECO:0000313" key="1">
    <source>
        <dbReference type="EMBL" id="GJS50526.1"/>
    </source>
</evidence>
<sequence>MENEIDLEKKIKELDNIIFKVGQSAQIVHMLTKLQVFYDNAHKQALGYKNPFYLKKDQRIKPTLYDGIVISDKHVAMPVIDDEETLILEEESQSKMHEKEKDPKAIKQKISHKPIDYVKLNQLSKDFRKRFVPKQELSVEQAFWYHMSNPSTESSDASLVKMEAPK</sequence>
<protein>
    <submittedName>
        <fullName evidence="1">Uncharacterized protein</fullName>
    </submittedName>
</protein>
<reference evidence="1" key="1">
    <citation type="journal article" date="2022" name="Int. J. Mol. Sci.">
        <title>Draft Genome of Tanacetum Coccineum: Genomic Comparison of Closely Related Tanacetum-Family Plants.</title>
        <authorList>
            <person name="Yamashiro T."/>
            <person name="Shiraishi A."/>
            <person name="Nakayama K."/>
            <person name="Satake H."/>
        </authorList>
    </citation>
    <scope>NUCLEOTIDE SEQUENCE</scope>
</reference>
<proteinExistence type="predicted"/>
<dbReference type="EMBL" id="BQNB010008522">
    <property type="protein sequence ID" value="GJS50526.1"/>
    <property type="molecule type" value="Genomic_DNA"/>
</dbReference>
<keyword evidence="2" id="KW-1185">Reference proteome</keyword>
<evidence type="ECO:0000313" key="2">
    <source>
        <dbReference type="Proteomes" id="UP001151760"/>
    </source>
</evidence>
<organism evidence="1 2">
    <name type="scientific">Tanacetum coccineum</name>
    <dbReference type="NCBI Taxonomy" id="301880"/>
    <lineage>
        <taxon>Eukaryota</taxon>
        <taxon>Viridiplantae</taxon>
        <taxon>Streptophyta</taxon>
        <taxon>Embryophyta</taxon>
        <taxon>Tracheophyta</taxon>
        <taxon>Spermatophyta</taxon>
        <taxon>Magnoliopsida</taxon>
        <taxon>eudicotyledons</taxon>
        <taxon>Gunneridae</taxon>
        <taxon>Pentapetalae</taxon>
        <taxon>asterids</taxon>
        <taxon>campanulids</taxon>
        <taxon>Asterales</taxon>
        <taxon>Asteraceae</taxon>
        <taxon>Asteroideae</taxon>
        <taxon>Anthemideae</taxon>
        <taxon>Anthemidinae</taxon>
        <taxon>Tanacetum</taxon>
    </lineage>
</organism>